<dbReference type="PANTHER" id="PTHR34292:SF2">
    <property type="entry name" value="OUTER SPORE WALL PROTEIN LDS1"/>
    <property type="match status" value="1"/>
</dbReference>
<keyword evidence="4" id="KW-1185">Reference proteome</keyword>
<sequence length="336" mass="38233">MPQATLEFPPVYTVVGVYRLFHDPKLWHSIWEASRHSMARAGMMAGLWVVLSLPFQGFFSSLFVHRVGTAVGAEHAYNFLAGYARSMHIPMLSFHALAKLLFILNQVSFVFEMNLKTQLRHFRRTAYADTVASRGKPADWWTPYTEEWQKPPAPKSSNAPRRGLSERLKQSVIRWVMRKVIMIFTTSIPLFGVVVYAGFSALDYAVRLQSPLFDAKHMTPQQVEVWVEERRTSYWLFGFFAMLLERVPILGMAFSISNRIGAAMWAHDLEKRQQRFQTGELHPLSELETKRAPRIPQDGEPGSYGHPARADVDLPGDFMARPSGSSTVTNRGASRT</sequence>
<feature type="transmembrane region" description="Helical" evidence="2">
    <location>
        <begin position="234"/>
        <end position="254"/>
    </location>
</feature>
<name>A0ABY8EP56_MALFU</name>
<feature type="transmembrane region" description="Helical" evidence="2">
    <location>
        <begin position="87"/>
        <end position="111"/>
    </location>
</feature>
<keyword evidence="2" id="KW-0472">Membrane</keyword>
<feature type="transmembrane region" description="Helical" evidence="2">
    <location>
        <begin position="180"/>
        <end position="202"/>
    </location>
</feature>
<keyword evidence="2" id="KW-0812">Transmembrane</keyword>
<dbReference type="PANTHER" id="PTHR34292">
    <property type="entry name" value="OUTER SPORE WALL PROTEIN LDS1"/>
    <property type="match status" value="1"/>
</dbReference>
<accession>A0ABY8EP56</accession>
<feature type="transmembrane region" description="Helical" evidence="2">
    <location>
        <begin position="45"/>
        <end position="67"/>
    </location>
</feature>
<dbReference type="EMBL" id="CP046235">
    <property type="protein sequence ID" value="WFD47350.1"/>
    <property type="molecule type" value="Genomic_DNA"/>
</dbReference>
<evidence type="ECO:0000256" key="2">
    <source>
        <dbReference type="SAM" id="Phobius"/>
    </source>
</evidence>
<dbReference type="Proteomes" id="UP000818624">
    <property type="component" value="Chromosome 2"/>
</dbReference>
<organism evidence="3 4">
    <name type="scientific">Malassezia furfur</name>
    <name type="common">Pityriasis versicolor infection agent</name>
    <name type="synonym">Pityrosporum furfur</name>
    <dbReference type="NCBI Taxonomy" id="55194"/>
    <lineage>
        <taxon>Eukaryota</taxon>
        <taxon>Fungi</taxon>
        <taxon>Dikarya</taxon>
        <taxon>Basidiomycota</taxon>
        <taxon>Ustilaginomycotina</taxon>
        <taxon>Malasseziomycetes</taxon>
        <taxon>Malasseziales</taxon>
        <taxon>Malasseziaceae</taxon>
        <taxon>Malassezia</taxon>
    </lineage>
</organism>
<dbReference type="InterPro" id="IPR052786">
    <property type="entry name" value="Spore_wall_assembly"/>
</dbReference>
<feature type="region of interest" description="Disordered" evidence="1">
    <location>
        <begin position="278"/>
        <end position="336"/>
    </location>
</feature>
<protein>
    <submittedName>
        <fullName evidence="3">Uncharacterized protein</fullName>
    </submittedName>
</protein>
<gene>
    <name evidence="3" type="ORF">GLX27_002001</name>
</gene>
<proteinExistence type="predicted"/>
<feature type="compositionally biased region" description="Polar residues" evidence="1">
    <location>
        <begin position="323"/>
        <end position="336"/>
    </location>
</feature>
<evidence type="ECO:0000313" key="3">
    <source>
        <dbReference type="EMBL" id="WFD47350.1"/>
    </source>
</evidence>
<evidence type="ECO:0000313" key="4">
    <source>
        <dbReference type="Proteomes" id="UP000818624"/>
    </source>
</evidence>
<reference evidence="3 4" key="1">
    <citation type="journal article" date="2020" name="Elife">
        <title>Loss of centromere function drives karyotype evolution in closely related Malassezia species.</title>
        <authorList>
            <person name="Sankaranarayanan S.R."/>
            <person name="Ianiri G."/>
            <person name="Coelho M.A."/>
            <person name="Reza M.H."/>
            <person name="Thimmappa B.C."/>
            <person name="Ganguly P."/>
            <person name="Vadnala R.N."/>
            <person name="Sun S."/>
            <person name="Siddharthan R."/>
            <person name="Tellgren-Roth C."/>
            <person name="Dawson T.L."/>
            <person name="Heitman J."/>
            <person name="Sanyal K."/>
        </authorList>
    </citation>
    <scope>NUCLEOTIDE SEQUENCE [LARGE SCALE GENOMIC DNA]</scope>
    <source>
        <strain evidence="3">CBS14141</strain>
    </source>
</reference>
<keyword evidence="2" id="KW-1133">Transmembrane helix</keyword>
<evidence type="ECO:0000256" key="1">
    <source>
        <dbReference type="SAM" id="MobiDB-lite"/>
    </source>
</evidence>